<dbReference type="RefSeq" id="WP_259092844.1">
    <property type="nucleotide sequence ID" value="NZ_BAAAZC010000002.1"/>
</dbReference>
<proteinExistence type="predicted"/>
<evidence type="ECO:0000256" key="1">
    <source>
        <dbReference type="SAM" id="SignalP"/>
    </source>
</evidence>
<sequence length="267" mass="28563">MKPYTKITLALSAIAILIQVSCKKNASAPNPAKTTISTSDLSKQIAFDLYHSLSSGVSASDNLKTNGSNSGLAVMDNSNPCGSFVKGTTNKTVTSGDTTRTYVGHSTFTYMCNGYFNNNWNVDAYTLVDTLKTTETGTGFNNIYDVTLNYVVKSADSHYNSVTIGGTTTTSSYTSKVKNGVISDSHKLSTVYTFTSVAGIRSPTVTMYNFGRVDFSTTAIDNGATNSYSGYILFLSESMAKAFFKNTDGTYTGFSINLLTGEVTAIK</sequence>
<accession>A0ABP7P090</accession>
<evidence type="ECO:0000313" key="2">
    <source>
        <dbReference type="EMBL" id="GAA3957459.1"/>
    </source>
</evidence>
<organism evidence="2 3">
    <name type="scientific">Mucilaginibacter dorajii</name>
    <dbReference type="NCBI Taxonomy" id="692994"/>
    <lineage>
        <taxon>Bacteria</taxon>
        <taxon>Pseudomonadati</taxon>
        <taxon>Bacteroidota</taxon>
        <taxon>Sphingobacteriia</taxon>
        <taxon>Sphingobacteriales</taxon>
        <taxon>Sphingobacteriaceae</taxon>
        <taxon>Mucilaginibacter</taxon>
    </lineage>
</organism>
<dbReference type="EMBL" id="BAAAZC010000002">
    <property type="protein sequence ID" value="GAA3957459.1"/>
    <property type="molecule type" value="Genomic_DNA"/>
</dbReference>
<feature type="chain" id="PRO_5046690981" description="Lipoprotein" evidence="1">
    <location>
        <begin position="27"/>
        <end position="267"/>
    </location>
</feature>
<name>A0ABP7P090_9SPHI</name>
<feature type="signal peptide" evidence="1">
    <location>
        <begin position="1"/>
        <end position="26"/>
    </location>
</feature>
<keyword evidence="3" id="KW-1185">Reference proteome</keyword>
<gene>
    <name evidence="2" type="ORF">GCM10022210_00770</name>
</gene>
<protein>
    <recommendedName>
        <fullName evidence="4">Lipoprotein</fullName>
    </recommendedName>
</protein>
<evidence type="ECO:0000313" key="3">
    <source>
        <dbReference type="Proteomes" id="UP001500742"/>
    </source>
</evidence>
<evidence type="ECO:0008006" key="4">
    <source>
        <dbReference type="Google" id="ProtNLM"/>
    </source>
</evidence>
<reference evidence="3" key="1">
    <citation type="journal article" date="2019" name="Int. J. Syst. Evol. Microbiol.">
        <title>The Global Catalogue of Microorganisms (GCM) 10K type strain sequencing project: providing services to taxonomists for standard genome sequencing and annotation.</title>
        <authorList>
            <consortium name="The Broad Institute Genomics Platform"/>
            <consortium name="The Broad Institute Genome Sequencing Center for Infectious Disease"/>
            <person name="Wu L."/>
            <person name="Ma J."/>
        </authorList>
    </citation>
    <scope>NUCLEOTIDE SEQUENCE [LARGE SCALE GENOMIC DNA]</scope>
    <source>
        <strain evidence="3">JCM 16601</strain>
    </source>
</reference>
<keyword evidence="1" id="KW-0732">Signal</keyword>
<comment type="caution">
    <text evidence="2">The sequence shown here is derived from an EMBL/GenBank/DDBJ whole genome shotgun (WGS) entry which is preliminary data.</text>
</comment>
<dbReference type="Proteomes" id="UP001500742">
    <property type="component" value="Unassembled WGS sequence"/>
</dbReference>